<proteinExistence type="predicted"/>
<dbReference type="EMBL" id="RXOE01000004">
    <property type="protein sequence ID" value="RTQ33379.1"/>
    <property type="molecule type" value="Genomic_DNA"/>
</dbReference>
<dbReference type="Proteomes" id="UP000267418">
    <property type="component" value="Unassembled WGS sequence"/>
</dbReference>
<accession>A0A3S0GZX1</accession>
<dbReference type="GO" id="GO:0007165">
    <property type="term" value="P:signal transduction"/>
    <property type="evidence" value="ECO:0007669"/>
    <property type="project" value="TreeGrafter"/>
</dbReference>
<keyword evidence="1" id="KW-0732">Signal</keyword>
<dbReference type="PANTHER" id="PTHR15261:SF4">
    <property type="entry name" value="THROMBOSPONDIN-TYPE LAMININ G DOMAIN AND EAR REPEAT-CONTAINING PROTEIN"/>
    <property type="match status" value="1"/>
</dbReference>
<comment type="caution">
    <text evidence="3">The sequence shown here is derived from an EMBL/GenBank/DDBJ whole genome shotgun (WGS) entry which is preliminary data.</text>
</comment>
<dbReference type="Pfam" id="PF03736">
    <property type="entry name" value="EPTP"/>
    <property type="match status" value="3"/>
</dbReference>
<keyword evidence="2" id="KW-0677">Repeat</keyword>
<evidence type="ECO:0000313" key="3">
    <source>
        <dbReference type="EMBL" id="RTQ33379.1"/>
    </source>
</evidence>
<dbReference type="InterPro" id="IPR011044">
    <property type="entry name" value="Quino_amine_DH_bsu"/>
</dbReference>
<keyword evidence="4" id="KW-1185">Reference proteome</keyword>
<reference evidence="3 4" key="1">
    <citation type="submission" date="2018-12" db="EMBL/GenBank/DDBJ databases">
        <title>The genome of Variovorax gossypii DSM 100435.</title>
        <authorList>
            <person name="Gao J."/>
            <person name="Sun J."/>
        </authorList>
    </citation>
    <scope>NUCLEOTIDE SEQUENCE [LARGE SCALE GENOMIC DNA]</scope>
    <source>
        <strain evidence="3 4">DSM 100435</strain>
    </source>
</reference>
<evidence type="ECO:0000313" key="4">
    <source>
        <dbReference type="Proteomes" id="UP000267418"/>
    </source>
</evidence>
<dbReference type="PANTHER" id="PTHR15261">
    <property type="entry name" value="THROMBOSPONDIN-TYPE LAMININ G DOMAIN AND EAR REPEAT-CONTAINING"/>
    <property type="match status" value="1"/>
</dbReference>
<organism evidence="3 4">
    <name type="scientific">Variovorax gossypii</name>
    <dbReference type="NCBI Taxonomy" id="1679495"/>
    <lineage>
        <taxon>Bacteria</taxon>
        <taxon>Pseudomonadati</taxon>
        <taxon>Pseudomonadota</taxon>
        <taxon>Betaproteobacteria</taxon>
        <taxon>Burkholderiales</taxon>
        <taxon>Comamonadaceae</taxon>
        <taxon>Variovorax</taxon>
    </lineage>
</organism>
<dbReference type="InterPro" id="IPR005492">
    <property type="entry name" value="EPTP"/>
</dbReference>
<sequence>MKMADTTMDCIQELDTSGARAAEVFEHAGTRYLVVPQLAEDIAGQPAQMTLGNSDVDALVYRWEGESFVEHARLSVPGGEDAEFFRIGERAFLATASLRTGSGPYALDTHSTIFELVDGRFDVFQRIATSAAKQWIHFEIGPRHFLALAQGVTHGDTPLAPGAESCIYEWNGERFEKLQTVRSGWGYNWAFFEVDGQKLLAYADHAVPSQLLRWNGNSFEPFQELEGKSGRAFRFFETEGSTWLAFACLHDDTVLYRWSDGRFVQHQVLSGPGGREFDWIATPDGGRLVQVNFLHGTREAPIPRLQSTVLRMTKGRMEPVAEFPTSGGTDASFFEAEGRRYMVVTNSLSGEVRFRTPSRVYRLDFPADKEPA</sequence>
<name>A0A3S0GZX1_9BURK</name>
<evidence type="ECO:0008006" key="5">
    <source>
        <dbReference type="Google" id="ProtNLM"/>
    </source>
</evidence>
<dbReference type="OrthoDB" id="8437637at2"/>
<evidence type="ECO:0000256" key="2">
    <source>
        <dbReference type="ARBA" id="ARBA00022737"/>
    </source>
</evidence>
<evidence type="ECO:0000256" key="1">
    <source>
        <dbReference type="ARBA" id="ARBA00022729"/>
    </source>
</evidence>
<dbReference type="SUPFAM" id="SSF50969">
    <property type="entry name" value="YVTN repeat-like/Quinoprotein amine dehydrogenase"/>
    <property type="match status" value="1"/>
</dbReference>
<dbReference type="InterPro" id="IPR009039">
    <property type="entry name" value="EAR"/>
</dbReference>
<dbReference type="PROSITE" id="PS50912">
    <property type="entry name" value="EAR"/>
    <property type="match status" value="3"/>
</dbReference>
<protein>
    <recommendedName>
        <fullName evidence="5">EPTP domain-containing protein</fullName>
    </recommendedName>
</protein>
<gene>
    <name evidence="3" type="ORF">EJP69_17840</name>
</gene>
<dbReference type="AlphaFoldDB" id="A0A3S0GZX1"/>